<protein>
    <submittedName>
        <fullName evidence="3">ABC transporter</fullName>
    </submittedName>
</protein>
<dbReference type="Pfam" id="PF00496">
    <property type="entry name" value="SBP_bac_5"/>
    <property type="match status" value="1"/>
</dbReference>
<dbReference type="GO" id="GO:0043190">
    <property type="term" value="C:ATP-binding cassette (ABC) transporter complex"/>
    <property type="evidence" value="ECO:0007669"/>
    <property type="project" value="InterPro"/>
</dbReference>
<evidence type="ECO:0000259" key="2">
    <source>
        <dbReference type="Pfam" id="PF00496"/>
    </source>
</evidence>
<dbReference type="KEGG" id="src:M271_18310"/>
<dbReference type="RefSeq" id="WP_020868644.1">
    <property type="nucleotide sequence ID" value="NC_022785.1"/>
</dbReference>
<feature type="compositionally biased region" description="Basic and acidic residues" evidence="1">
    <location>
        <begin position="38"/>
        <end position="49"/>
    </location>
</feature>
<feature type="region of interest" description="Disordered" evidence="1">
    <location>
        <begin position="29"/>
        <end position="73"/>
    </location>
</feature>
<gene>
    <name evidence="3" type="ORF">D3C57_125280</name>
</gene>
<reference evidence="3 4" key="1">
    <citation type="journal article" date="2018" name="J. Biol. Chem.">
        <title>Discovery of the actinoplanic acid pathway in Streptomyces rapamycinicus reveals a genetically conserved synergism with rapamycin.</title>
        <authorList>
            <person name="Mrak P."/>
            <person name="Krastel P."/>
            <person name="Pivk Lukancic P."/>
            <person name="Tao J."/>
            <person name="Pistorius D."/>
            <person name="Moore C.M."/>
        </authorList>
    </citation>
    <scope>NUCLEOTIDE SEQUENCE [LARGE SCALE GENOMIC DNA]</scope>
    <source>
        <strain evidence="3 4">NRRL 5491</strain>
    </source>
</reference>
<proteinExistence type="predicted"/>
<evidence type="ECO:0000313" key="3">
    <source>
        <dbReference type="EMBL" id="RLV81759.1"/>
    </source>
</evidence>
<dbReference type="SUPFAM" id="SSF53850">
    <property type="entry name" value="Periplasmic binding protein-like II"/>
    <property type="match status" value="1"/>
</dbReference>
<dbReference type="InterPro" id="IPR039424">
    <property type="entry name" value="SBP_5"/>
</dbReference>
<organism evidence="3 4">
    <name type="scientific">Streptomyces rapamycinicus (strain ATCC 29253 / DSM 41530 / NRRL 5491 / AYB-994)</name>
    <name type="common">Streptomyces hygroscopicus (strain ATCC 29253)</name>
    <dbReference type="NCBI Taxonomy" id="1343740"/>
    <lineage>
        <taxon>Bacteria</taxon>
        <taxon>Bacillati</taxon>
        <taxon>Actinomycetota</taxon>
        <taxon>Actinomycetes</taxon>
        <taxon>Kitasatosporales</taxon>
        <taxon>Streptomycetaceae</taxon>
        <taxon>Streptomyces</taxon>
        <taxon>Streptomyces violaceusniger group</taxon>
    </lineage>
</organism>
<dbReference type="EMBL" id="QYCY01000001">
    <property type="protein sequence ID" value="RLV81759.1"/>
    <property type="molecule type" value="Genomic_DNA"/>
</dbReference>
<sequence length="600" mass="65826">MNIEEQPKRSRRARTYAVALAAGALALAGCSSGGGGSDPKDSNEPKMESQDITLGTAADSTGPAKDLPGAKKGGTVSVLQRDAFEHLDPGQIYVSDELIMQTLYNRTLTNYQFDDKTGKAKLVGDLATDTGKSSDGGRTWTYTLKDGLKYEDGSPITSKDVRHAVERLYAPFEAAGPTYLQQWLSGDGQKYRKALPDGPYKGKHLPKSVLDTPDDKTVVFHFDQPRAEVPFAVAMPNIGAVPPGKDTKEKYDKAPLASGPYKIQNFKPGKGIQFVKNDQWDPKTDSIRHQYVDKFDVSFGHQWVDSTRRLQANKGADRNAMTFTNAVDPSQISTVLKDKEAMSRSLTETQPYVDVVSINTNRVKDKKVREAIAWAFPSGQYLQQFGGPKAGEIGGGLVGPTLKGYDPKFDPFQKKKYPGGNAKKAKELLKEAGKENYELVYAYGNGDTHQDASVVVEQALERAGFKVQKKEIDQSTYYTQIGKVKNKFDLYRSSWGADWPSASTVVPPVYGGENVYDDSANYSHLNVPSVNDEIGKVTKVSDLSRATSEWIKLSEKILTDDIPAVPTFYNRLFTLWGSGLGGVKFNTVYGAVDPTAVFIK</sequence>
<dbReference type="Proteomes" id="UP000281594">
    <property type="component" value="Unassembled WGS sequence"/>
</dbReference>
<accession>A0A0A0NDZ8</accession>
<comment type="caution">
    <text evidence="3">The sequence shown here is derived from an EMBL/GenBank/DDBJ whole genome shotgun (WGS) entry which is preliminary data.</text>
</comment>
<dbReference type="PANTHER" id="PTHR30290:SF83">
    <property type="entry name" value="ABC TRANSPORTER SUBSTRATE-BINDING PROTEIN"/>
    <property type="match status" value="1"/>
</dbReference>
<evidence type="ECO:0000313" key="4">
    <source>
        <dbReference type="Proteomes" id="UP000281594"/>
    </source>
</evidence>
<name>A0A0A0NDZ8_STRRN</name>
<dbReference type="eggNOG" id="COG0747">
    <property type="taxonomic scope" value="Bacteria"/>
</dbReference>
<dbReference type="GO" id="GO:1904680">
    <property type="term" value="F:peptide transmembrane transporter activity"/>
    <property type="evidence" value="ECO:0007669"/>
    <property type="project" value="TreeGrafter"/>
</dbReference>
<dbReference type="GO" id="GO:0042597">
    <property type="term" value="C:periplasmic space"/>
    <property type="evidence" value="ECO:0007669"/>
    <property type="project" value="UniProtKB-ARBA"/>
</dbReference>
<dbReference type="STRING" id="1343740.M271_18310"/>
<dbReference type="HOGENOM" id="CLU_017028_9_0_11"/>
<dbReference type="Gene3D" id="3.40.190.10">
    <property type="entry name" value="Periplasmic binding protein-like II"/>
    <property type="match status" value="1"/>
</dbReference>
<feature type="domain" description="Solute-binding protein family 5" evidence="2">
    <location>
        <begin position="121"/>
        <end position="515"/>
    </location>
</feature>
<dbReference type="CDD" id="cd08506">
    <property type="entry name" value="PBP2_clavulanate_OppA2"/>
    <property type="match status" value="1"/>
</dbReference>
<dbReference type="AlphaFoldDB" id="A0A0A0NDZ8"/>
<evidence type="ECO:0000256" key="1">
    <source>
        <dbReference type="SAM" id="MobiDB-lite"/>
    </source>
</evidence>
<dbReference type="InterPro" id="IPR030678">
    <property type="entry name" value="Peptide/Ni-bd"/>
</dbReference>
<dbReference type="GO" id="GO:0015833">
    <property type="term" value="P:peptide transport"/>
    <property type="evidence" value="ECO:0007669"/>
    <property type="project" value="TreeGrafter"/>
</dbReference>
<dbReference type="Gene3D" id="3.10.105.10">
    <property type="entry name" value="Dipeptide-binding Protein, Domain 3"/>
    <property type="match status" value="1"/>
</dbReference>
<dbReference type="PIRSF" id="PIRSF002741">
    <property type="entry name" value="MppA"/>
    <property type="match status" value="1"/>
</dbReference>
<dbReference type="InterPro" id="IPR000914">
    <property type="entry name" value="SBP_5_dom"/>
</dbReference>
<dbReference type="PANTHER" id="PTHR30290">
    <property type="entry name" value="PERIPLASMIC BINDING COMPONENT OF ABC TRANSPORTER"/>
    <property type="match status" value="1"/>
</dbReference>